<dbReference type="Pfam" id="PF00999">
    <property type="entry name" value="Na_H_Exchanger"/>
    <property type="match status" value="1"/>
</dbReference>
<feature type="transmembrane region" description="Helical" evidence="13">
    <location>
        <begin position="124"/>
        <end position="148"/>
    </location>
</feature>
<evidence type="ECO:0000259" key="14">
    <source>
        <dbReference type="Pfam" id="PF00999"/>
    </source>
</evidence>
<gene>
    <name evidence="15" type="ORF">C7H19_07030</name>
</gene>
<evidence type="ECO:0000256" key="10">
    <source>
        <dbReference type="ARBA" id="ARBA00023136"/>
    </source>
</evidence>
<dbReference type="GO" id="GO:0098719">
    <property type="term" value="P:sodium ion import across plasma membrane"/>
    <property type="evidence" value="ECO:0007669"/>
    <property type="project" value="TreeGrafter"/>
</dbReference>
<evidence type="ECO:0000256" key="11">
    <source>
        <dbReference type="ARBA" id="ARBA00023201"/>
    </source>
</evidence>
<evidence type="ECO:0000256" key="4">
    <source>
        <dbReference type="ARBA" id="ARBA00022449"/>
    </source>
</evidence>
<evidence type="ECO:0000256" key="13">
    <source>
        <dbReference type="SAM" id="Phobius"/>
    </source>
</evidence>
<evidence type="ECO:0000313" key="16">
    <source>
        <dbReference type="Proteomes" id="UP000239001"/>
    </source>
</evidence>
<evidence type="ECO:0000256" key="1">
    <source>
        <dbReference type="ARBA" id="ARBA00004651"/>
    </source>
</evidence>
<comment type="caution">
    <text evidence="15">The sequence shown here is derived from an EMBL/GenBank/DDBJ whole genome shotgun (WGS) entry which is preliminary data.</text>
</comment>
<proteinExistence type="inferred from homology"/>
<comment type="similarity">
    <text evidence="2">Belongs to the monovalent cation:proton antiporter 1 (CPA1) transporter (TC 2.A.36) family.</text>
</comment>
<dbReference type="GO" id="GO:0015386">
    <property type="term" value="F:potassium:proton antiporter activity"/>
    <property type="evidence" value="ECO:0007669"/>
    <property type="project" value="TreeGrafter"/>
</dbReference>
<dbReference type="PANTHER" id="PTHR10110">
    <property type="entry name" value="SODIUM/HYDROGEN EXCHANGER"/>
    <property type="match status" value="1"/>
</dbReference>
<feature type="coiled-coil region" evidence="12">
    <location>
        <begin position="453"/>
        <end position="480"/>
    </location>
</feature>
<dbReference type="InterPro" id="IPR006153">
    <property type="entry name" value="Cation/H_exchanger_TM"/>
</dbReference>
<dbReference type="RefSeq" id="WP_106456183.1">
    <property type="nucleotide sequence ID" value="NZ_PXOH01000005.1"/>
</dbReference>
<accession>A0A2T1M0M0</accession>
<dbReference type="Gene3D" id="6.10.140.1330">
    <property type="match status" value="1"/>
</dbReference>
<feature type="transmembrane region" description="Helical" evidence="13">
    <location>
        <begin position="169"/>
        <end position="189"/>
    </location>
</feature>
<evidence type="ECO:0000256" key="7">
    <source>
        <dbReference type="ARBA" id="ARBA00022989"/>
    </source>
</evidence>
<feature type="transmembrane region" description="Helical" evidence="13">
    <location>
        <begin position="282"/>
        <end position="299"/>
    </location>
</feature>
<name>A0A2T1M0M0_9CHRO</name>
<protein>
    <submittedName>
        <fullName evidence="15">Sodium:proton antiporter</fullName>
    </submittedName>
</protein>
<evidence type="ECO:0000256" key="12">
    <source>
        <dbReference type="SAM" id="Coils"/>
    </source>
</evidence>
<feature type="transmembrane region" description="Helical" evidence="13">
    <location>
        <begin position="99"/>
        <end position="118"/>
    </location>
</feature>
<dbReference type="GO" id="GO:0005886">
    <property type="term" value="C:plasma membrane"/>
    <property type="evidence" value="ECO:0007669"/>
    <property type="project" value="UniProtKB-SubCell"/>
</dbReference>
<dbReference type="PANTHER" id="PTHR10110:SF195">
    <property type="entry name" value="NA(+)_H(+) ANTIPORTER NHAS2"/>
    <property type="match status" value="1"/>
</dbReference>
<comment type="subcellular location">
    <subcellularLocation>
        <location evidence="1">Cell membrane</location>
        <topology evidence="1">Multi-pass membrane protein</topology>
    </subcellularLocation>
</comment>
<dbReference type="EMBL" id="PXOH01000005">
    <property type="protein sequence ID" value="PSF38218.1"/>
    <property type="molecule type" value="Genomic_DNA"/>
</dbReference>
<sequence>MSLEATAGEAIENNLEQFLIVLSVSLSVAAISRSKLFPWFRRFPYTLLLVIVGLGFAFINVRLVSLSPQLILEIFLPPLLFEAAWNFSWREFKEYSLPIGLYATVGVVVSTLLVGVALNQLTAFSLPVALLIGTGLSATDPVAVVALFKDLGANARLKAVTEGESLLNDGVAIVAFVLLLDICLRTQAFTLSGTVARFLTFVSVGLAIGLVVGFGVSYLTQRFDLPLVEQSLTLVAAYGSYLVAEHLGGSGVISVVAVGMILGNFGSQVGMSPRTRLVVTEFWEFIAFFLNSIIFLLIGTQIRYDSLASHLGIIGIAIGAATIGRFISVFGLAIISNAFSKSKLTIPEQTALWWGGLRGAIPIALVLSIPETLLGRDVLIDIVFGFVLFTLLVQGLSMQWLMTTLNLVGDQPLRQEYTQMLAHRIALKRVKKSMDNSVEQFPDLDPEFRRYQSKLVEEELESLEEKIQSMQKEYPQLRSLIEEQYKRTMLDVEADTYAELLRSGWINTSLTPILEEIDIKLQSEEVIS</sequence>
<dbReference type="OrthoDB" id="154752at2"/>
<keyword evidence="7 13" id="KW-1133">Transmembrane helix</keyword>
<keyword evidence="16" id="KW-1185">Reference proteome</keyword>
<feature type="transmembrane region" description="Helical" evidence="13">
    <location>
        <begin position="70"/>
        <end position="87"/>
    </location>
</feature>
<reference evidence="15 16" key="2">
    <citation type="submission" date="2018-03" db="EMBL/GenBank/DDBJ databases">
        <authorList>
            <person name="Keele B.F."/>
        </authorList>
    </citation>
    <scope>NUCLEOTIDE SEQUENCE [LARGE SCALE GENOMIC DNA]</scope>
    <source>
        <strain evidence="15 16">CCALA 016</strain>
    </source>
</reference>
<feature type="transmembrane region" description="Helical" evidence="13">
    <location>
        <begin position="311"/>
        <end position="339"/>
    </location>
</feature>
<keyword evidence="5" id="KW-1003">Cell membrane</keyword>
<dbReference type="Proteomes" id="UP000239001">
    <property type="component" value="Unassembled WGS sequence"/>
</dbReference>
<evidence type="ECO:0000256" key="9">
    <source>
        <dbReference type="ARBA" id="ARBA00023065"/>
    </source>
</evidence>
<keyword evidence="11" id="KW-0739">Sodium transport</keyword>
<evidence type="ECO:0000256" key="6">
    <source>
        <dbReference type="ARBA" id="ARBA00022692"/>
    </source>
</evidence>
<dbReference type="GO" id="GO:0015385">
    <property type="term" value="F:sodium:proton antiporter activity"/>
    <property type="evidence" value="ECO:0007669"/>
    <property type="project" value="InterPro"/>
</dbReference>
<keyword evidence="4" id="KW-0050">Antiport</keyword>
<feature type="transmembrane region" description="Helical" evidence="13">
    <location>
        <begin position="15"/>
        <end position="31"/>
    </location>
</feature>
<reference evidence="15 16" key="1">
    <citation type="submission" date="2018-03" db="EMBL/GenBank/DDBJ databases">
        <title>The ancient ancestry and fast evolution of plastids.</title>
        <authorList>
            <person name="Moore K.R."/>
            <person name="Magnabosco C."/>
            <person name="Momper L."/>
            <person name="Gold D.A."/>
            <person name="Bosak T."/>
            <person name="Fournier G.P."/>
        </authorList>
    </citation>
    <scope>NUCLEOTIDE SEQUENCE [LARGE SCALE GENOMIC DNA]</scope>
    <source>
        <strain evidence="15 16">CCALA 016</strain>
    </source>
</reference>
<keyword evidence="9" id="KW-0406">Ion transport</keyword>
<feature type="domain" description="Cation/H+ exchanger transmembrane" evidence="14">
    <location>
        <begin position="28"/>
        <end position="402"/>
    </location>
</feature>
<dbReference type="InterPro" id="IPR018422">
    <property type="entry name" value="Cation/H_exchanger_CPA1"/>
</dbReference>
<feature type="transmembrane region" description="Helical" evidence="13">
    <location>
        <begin position="351"/>
        <end position="370"/>
    </location>
</feature>
<evidence type="ECO:0000313" key="15">
    <source>
        <dbReference type="EMBL" id="PSF38218.1"/>
    </source>
</evidence>
<keyword evidence="10 13" id="KW-0472">Membrane</keyword>
<evidence type="ECO:0000256" key="3">
    <source>
        <dbReference type="ARBA" id="ARBA00022448"/>
    </source>
</evidence>
<keyword evidence="12" id="KW-0175">Coiled coil</keyword>
<feature type="transmembrane region" description="Helical" evidence="13">
    <location>
        <begin position="232"/>
        <end position="262"/>
    </location>
</feature>
<keyword evidence="6 13" id="KW-0812">Transmembrane</keyword>
<keyword evidence="8" id="KW-0915">Sodium</keyword>
<dbReference type="AlphaFoldDB" id="A0A2T1M0M0"/>
<feature type="transmembrane region" description="Helical" evidence="13">
    <location>
        <begin position="382"/>
        <end position="402"/>
    </location>
</feature>
<feature type="transmembrane region" description="Helical" evidence="13">
    <location>
        <begin position="43"/>
        <end position="64"/>
    </location>
</feature>
<keyword evidence="3" id="KW-0813">Transport</keyword>
<dbReference type="GO" id="GO:0051453">
    <property type="term" value="P:regulation of intracellular pH"/>
    <property type="evidence" value="ECO:0007669"/>
    <property type="project" value="TreeGrafter"/>
</dbReference>
<evidence type="ECO:0000256" key="2">
    <source>
        <dbReference type="ARBA" id="ARBA00007367"/>
    </source>
</evidence>
<evidence type="ECO:0000256" key="5">
    <source>
        <dbReference type="ARBA" id="ARBA00022475"/>
    </source>
</evidence>
<organism evidence="15 16">
    <name type="scientific">Aphanothece hegewaldii CCALA 016</name>
    <dbReference type="NCBI Taxonomy" id="2107694"/>
    <lineage>
        <taxon>Bacteria</taxon>
        <taxon>Bacillati</taxon>
        <taxon>Cyanobacteriota</taxon>
        <taxon>Cyanophyceae</taxon>
        <taxon>Oscillatoriophycideae</taxon>
        <taxon>Chroococcales</taxon>
        <taxon>Aphanothecaceae</taxon>
        <taxon>Aphanothece</taxon>
    </lineage>
</organism>
<evidence type="ECO:0000256" key="8">
    <source>
        <dbReference type="ARBA" id="ARBA00023053"/>
    </source>
</evidence>
<feature type="transmembrane region" description="Helical" evidence="13">
    <location>
        <begin position="195"/>
        <end position="220"/>
    </location>
</feature>